<evidence type="ECO:0000256" key="1">
    <source>
        <dbReference type="ARBA" id="ARBA00004123"/>
    </source>
</evidence>
<feature type="domain" description="PHD-type" evidence="13">
    <location>
        <begin position="3354"/>
        <end position="3404"/>
    </location>
</feature>
<evidence type="ECO:0000313" key="14">
    <source>
        <dbReference type="EMBL" id="TDH74209.1"/>
    </source>
</evidence>
<dbReference type="Pfam" id="PF00439">
    <property type="entry name" value="Bromodomain"/>
    <property type="match status" value="2"/>
</dbReference>
<feature type="compositionally biased region" description="Basic and acidic residues" evidence="11">
    <location>
        <begin position="34"/>
        <end position="50"/>
    </location>
</feature>
<evidence type="ECO:0000313" key="15">
    <source>
        <dbReference type="Proteomes" id="UP000294530"/>
    </source>
</evidence>
<evidence type="ECO:0000256" key="7">
    <source>
        <dbReference type="ARBA" id="ARBA00023242"/>
    </source>
</evidence>
<feature type="coiled-coil region" evidence="10">
    <location>
        <begin position="451"/>
        <end position="541"/>
    </location>
</feature>
<evidence type="ECO:0000256" key="2">
    <source>
        <dbReference type="ARBA" id="ARBA00022723"/>
    </source>
</evidence>
<dbReference type="SMART" id="SM00228">
    <property type="entry name" value="PDZ"/>
    <property type="match status" value="4"/>
</dbReference>
<dbReference type="Pfam" id="PF00628">
    <property type="entry name" value="PHD"/>
    <property type="match status" value="2"/>
</dbReference>
<evidence type="ECO:0000256" key="5">
    <source>
        <dbReference type="ARBA" id="ARBA00023054"/>
    </source>
</evidence>
<dbReference type="OrthoDB" id="124855at2759"/>
<keyword evidence="15" id="KW-1185">Reference proteome</keyword>
<dbReference type="InterPro" id="IPR036034">
    <property type="entry name" value="PDZ_sf"/>
</dbReference>
<feature type="domain" description="PHD-type" evidence="13">
    <location>
        <begin position="1075"/>
        <end position="1125"/>
    </location>
</feature>
<accession>A0A976ILU2</accession>
<dbReference type="SUPFAM" id="SSF47370">
    <property type="entry name" value="Bromodomain"/>
    <property type="match status" value="2"/>
</dbReference>
<organism evidence="14 15">
    <name type="scientific">Bremia lactucae</name>
    <name type="common">Lettuce downy mildew</name>
    <dbReference type="NCBI Taxonomy" id="4779"/>
    <lineage>
        <taxon>Eukaryota</taxon>
        <taxon>Sar</taxon>
        <taxon>Stramenopiles</taxon>
        <taxon>Oomycota</taxon>
        <taxon>Peronosporomycetes</taxon>
        <taxon>Peronosporales</taxon>
        <taxon>Peronosporaceae</taxon>
        <taxon>Bremia</taxon>
    </lineage>
</organism>
<feature type="domain" description="Bromo" evidence="12">
    <location>
        <begin position="970"/>
        <end position="1044"/>
    </location>
</feature>
<dbReference type="RefSeq" id="XP_067823707.1">
    <property type="nucleotide sequence ID" value="XM_067962702.1"/>
</dbReference>
<dbReference type="KEGG" id="blac:94348373"/>
<dbReference type="InterPro" id="IPR001487">
    <property type="entry name" value="Bromodomain"/>
</dbReference>
<evidence type="ECO:0000256" key="10">
    <source>
        <dbReference type="SAM" id="Coils"/>
    </source>
</evidence>
<dbReference type="SUPFAM" id="SSF50156">
    <property type="entry name" value="PDZ domain-like"/>
    <property type="match status" value="1"/>
</dbReference>
<protein>
    <submittedName>
        <fullName evidence="14">Uncharacterized protein</fullName>
    </submittedName>
</protein>
<comment type="caution">
    <text evidence="14">The sequence shown here is derived from an EMBL/GenBank/DDBJ whole genome shotgun (WGS) entry which is preliminary data.</text>
</comment>
<keyword evidence="4" id="KW-0862">Zinc</keyword>
<dbReference type="InterPro" id="IPR001478">
    <property type="entry name" value="PDZ"/>
</dbReference>
<dbReference type="PANTHER" id="PTHR45915:SF2">
    <property type="entry name" value="TOUTATIS, ISOFORM E"/>
    <property type="match status" value="1"/>
</dbReference>
<dbReference type="Gene3D" id="3.30.40.10">
    <property type="entry name" value="Zinc/RING finger domain, C3HC4 (zinc finger)"/>
    <property type="match status" value="2"/>
</dbReference>
<dbReference type="CDD" id="cd04369">
    <property type="entry name" value="Bromodomain"/>
    <property type="match status" value="2"/>
</dbReference>
<keyword evidence="5 10" id="KW-0175">Coiled coil</keyword>
<keyword evidence="3 9" id="KW-0863">Zinc-finger</keyword>
<dbReference type="InterPro" id="IPR019787">
    <property type="entry name" value="Znf_PHD-finger"/>
</dbReference>
<gene>
    <name evidence="14" type="ORF">CCR75_004616</name>
</gene>
<dbReference type="PANTHER" id="PTHR45915">
    <property type="entry name" value="TRANSCRIPTION INTERMEDIARY FACTOR"/>
    <property type="match status" value="1"/>
</dbReference>
<keyword evidence="6 8" id="KW-0103">Bromodomain</keyword>
<dbReference type="GO" id="GO:0008270">
    <property type="term" value="F:zinc ion binding"/>
    <property type="evidence" value="ECO:0007669"/>
    <property type="project" value="UniProtKB-KW"/>
</dbReference>
<dbReference type="SUPFAM" id="SSF57903">
    <property type="entry name" value="FYVE/PHD zinc finger"/>
    <property type="match status" value="2"/>
</dbReference>
<evidence type="ECO:0000256" key="4">
    <source>
        <dbReference type="ARBA" id="ARBA00022833"/>
    </source>
</evidence>
<reference evidence="14 15" key="1">
    <citation type="journal article" date="2021" name="Genome Biol.">
        <title>AFLAP: assembly-free linkage analysis pipeline using k-mers from genome sequencing data.</title>
        <authorList>
            <person name="Fletcher K."/>
            <person name="Zhang L."/>
            <person name="Gil J."/>
            <person name="Han R."/>
            <person name="Cavanaugh K."/>
            <person name="Michelmore R."/>
        </authorList>
    </citation>
    <scope>NUCLEOTIDE SEQUENCE [LARGE SCALE GENOMIC DNA]</scope>
    <source>
        <strain evidence="14 15">SF5</strain>
    </source>
</reference>
<dbReference type="PROSITE" id="PS50014">
    <property type="entry name" value="BROMODOMAIN_2"/>
    <property type="match status" value="2"/>
</dbReference>
<dbReference type="InterPro" id="IPR013083">
    <property type="entry name" value="Znf_RING/FYVE/PHD"/>
</dbReference>
<feature type="region of interest" description="Disordered" evidence="11">
    <location>
        <begin position="3156"/>
        <end position="3202"/>
    </location>
</feature>
<feature type="compositionally biased region" description="Polar residues" evidence="11">
    <location>
        <begin position="3064"/>
        <end position="3079"/>
    </location>
</feature>
<dbReference type="GeneID" id="94348373"/>
<dbReference type="CDD" id="cd15543">
    <property type="entry name" value="PHD_RSF1"/>
    <property type="match status" value="2"/>
</dbReference>
<keyword evidence="7" id="KW-0539">Nucleus</keyword>
<comment type="subcellular location">
    <subcellularLocation>
        <location evidence="1">Nucleus</location>
    </subcellularLocation>
</comment>
<dbReference type="EMBL" id="SHOA02000011">
    <property type="protein sequence ID" value="TDH74209.1"/>
    <property type="molecule type" value="Genomic_DNA"/>
</dbReference>
<dbReference type="InterPro" id="IPR036427">
    <property type="entry name" value="Bromodomain-like_sf"/>
</dbReference>
<evidence type="ECO:0000259" key="12">
    <source>
        <dbReference type="PROSITE" id="PS50014"/>
    </source>
</evidence>
<dbReference type="InterPro" id="IPR011011">
    <property type="entry name" value="Znf_FYVE_PHD"/>
</dbReference>
<dbReference type="GO" id="GO:0000785">
    <property type="term" value="C:chromatin"/>
    <property type="evidence" value="ECO:0007669"/>
    <property type="project" value="TreeGrafter"/>
</dbReference>
<keyword evidence="2" id="KW-0479">Metal-binding</keyword>
<dbReference type="Gene3D" id="1.20.920.10">
    <property type="entry name" value="Bromodomain-like"/>
    <property type="match status" value="2"/>
</dbReference>
<dbReference type="Gene3D" id="3.30.160.360">
    <property type="match status" value="1"/>
</dbReference>
<evidence type="ECO:0000256" key="9">
    <source>
        <dbReference type="PROSITE-ProRule" id="PRU00146"/>
    </source>
</evidence>
<dbReference type="SMART" id="SM00297">
    <property type="entry name" value="BROMO"/>
    <property type="match status" value="2"/>
</dbReference>
<feature type="compositionally biased region" description="Polar residues" evidence="11">
    <location>
        <begin position="3178"/>
        <end position="3188"/>
    </location>
</feature>
<evidence type="ECO:0000259" key="13">
    <source>
        <dbReference type="PROSITE" id="PS50016"/>
    </source>
</evidence>
<feature type="region of interest" description="Disordered" evidence="11">
    <location>
        <begin position="1"/>
        <end position="76"/>
    </location>
</feature>
<evidence type="ECO:0000256" key="6">
    <source>
        <dbReference type="ARBA" id="ARBA00023117"/>
    </source>
</evidence>
<dbReference type="SMART" id="SM00249">
    <property type="entry name" value="PHD"/>
    <property type="match status" value="2"/>
</dbReference>
<evidence type="ECO:0000256" key="3">
    <source>
        <dbReference type="ARBA" id="ARBA00022771"/>
    </source>
</evidence>
<dbReference type="PROSITE" id="PS50016">
    <property type="entry name" value="ZF_PHD_2"/>
    <property type="match status" value="2"/>
</dbReference>
<dbReference type="InterPro" id="IPR019786">
    <property type="entry name" value="Zinc_finger_PHD-type_CS"/>
</dbReference>
<dbReference type="InterPro" id="IPR001965">
    <property type="entry name" value="Znf_PHD"/>
</dbReference>
<feature type="domain" description="Bromo" evidence="12">
    <location>
        <begin position="3250"/>
        <end position="3321"/>
    </location>
</feature>
<name>A0A976ILU2_BRELC</name>
<evidence type="ECO:0000256" key="8">
    <source>
        <dbReference type="PROSITE-ProRule" id="PRU00035"/>
    </source>
</evidence>
<sequence>MDPLSTEVIVSHSGGNQQWTPAMKVKQIQPDVSRNAEKKESETPQPRETDQLFDPHASSSSGAEGGDTPGNSLTMKRSKHSNAVMTVMNQSTLGHKEHRDTIDDLKLSIESLRVLIQAQGLETTALSLWRTQDDGMLIDPEQNKYCCLRDALRAYTYQVGGMISREDMYYLAILRRIVAEAKLPLVDGPITLLALGNIIPDEQYHTSKELFSIGFETLVKVYISKPVIIAFQLRCKILPGHEIKVPIFSVELFKSAVSRCVHSNLLHLYNGGPAEIVFRSYAASKAWKKALTYFETLPPDELIAIVSESRFKAESDDCGKPIGVLTSASEENGFGLLRRGIACVLEGLPRVLLCTNYQFWEEQHSIAPDVHAKIRSRMRRQVKDVLKTQKVVSYDALKRQLSQEAMLLEHCRDADDMQRTDLQKEKERRKAGKRSVREAAQRLLKIEMNGEETAKEALRQAKEERKNTILEAKMEAARQKDIRKEAMRLAREEEKRIREDEKGVKRALREEEKCKKMEKKERIMKRRVEEARQRRQKREEEKAIFETGVATSLPSRRSIRTKTTFDTQTCKQQLLALLKFVEDERERRRQIRVWKKRSEIENIVWTRVKSLYTEKLNYDLATFEKHYKRDSTACADSKFPSNLISTVKELAAIPAESHADLLFVWDFVSTFSDCLKLTVLPSLGLFIDIMTLKDGSSPVGDSDLDDDSIGIYFASLHAELLKLIISEYFPLLQMGNTLEEFHRTRPMNVFSWPELARQVCQMAMEFKHPSADDHLLKSIKGLKSYRDDAVTHLLRKKLHRRGINLLEGVAYDEENEDANANDSHRLSSYSLASEDRILPSDYYGAVLVGGVLRNFTVGEKHHHLVVSEIVAPHDKSLAVTEDLSQCVTSEAKGENADRIKVGDYLIFMNGKDVRKVSLDDFKVLASEIPTPHGLLMSSVIPVAKSTMKNVATTKGSTKVKCCEFVLKLLRAKEIATPFNQPVDADLYPDYYTSGDIAEPMDLGTISEKIGDEDYEYNDVESFVDDVHLVWNNCYAYNSLTAEISIFAQKLSIIFERLMKEWVYTTENRLLMATEEDNCRKCQTIHAKHRLLLCDRCDAPYHTFCLDVPLSEVPTCEWVCPLCLADPSFSPERFRKRARNSAAGLQGNFNKTKLKADVLTDFGKRLMTAINLLSQESYAELAVSNRLKVLRVLCELVEETSAVQSVYRILEEKSKDARKKIGEPLADLEREWDRFSPPRSPQGLERTNTFIIDGVEHKLTDTLLTYLEDKAKAELDSKPLPVHPQNAEAESYVAAGNAKTGFAALPRETRQEDLSDNSEDDEGLILEELGDQFLLTSSGYCEVNSVKKENELVLHRPLCFFCDLEDGILNGQLNCCKQSPLTGHTSLLNHFEIPELLSKDRPDVLAVRLLQTNDGTNVILKDTSEGVQYSNCFAPIHQIDQGDISALADNVKEIVYAINDRIVFGMSVAAIQDQLRIAAHPTLLYLTSLPVEAVRASVSIVKSHNLSMGLILASYQSFIFVQSYCTPEIGFAELSGQVFPGDVLYMVNDVLTHGKDIAEIDAMLDNSSESVYAVFVRHPSVKMKKASEEWQRIVYDTASQRAKETSFRAAHINKPFLFEVVFTDGPLGLALSLETRGVVVNSLNAFADGSPGQASLSGRVLRGDLVEGVNGTTFGPVSDLSQFTSWLLSLPRPLTISFSRQLRQGTRQCENLEQTNKIVADFLANSSLLCKQLKLPRSSKIKTIHVESARLPFEAENLLESLGVISINDGVCGQTSVATIAIGDSIVGLNGKSVAGLSWISFKTLCSELLPTCPVYLHLLPIRRFKLLQAHENCVESANMAWSECESIFSRLEKARGLDNYLKWIIIPRTLALGECRNGYSFYRFFSDRDRLFVMSPEKKWSICATRKHLMQLVGYLEQSSNDFIIATRIRRCLHWMFCDNDVKFQQGLAYCDHTGKCLSYKKMFGVEEEMLLVMDEEIEKYTSHVSYNGRRFFLGSFHTQQEAENALYRAVTSISRTELHVVVAADVSMLHRAHFPSCMNAIHPKAKSVINRILSCKYECGSFMNGQFGEKLKPLSYKVYEVIQNGLQARKSEEMLKREHVHLKDQLARQTVDQMKRRRYADTKTETRPLQHKALGTGHNSVSLKRSLQVLVDHGRAMLAAWNQFAALISVETTSRLAYACLASFEEVKKVVSLVITNPSAISQDPKTFVCLHHAYIMGLVCAMATQALTTSQKTPSDSALVKQVADAFATAILCCVDPSSILRARALSGFAAAAKKCEPTQRAGGLSVELHNVANFVLVFLRTSRYLSNASFGDLSSCRPIFEASTLGVSSLPASFVQQVYLLENIRQAYYRQINTSSMNINSVSCQQKSPVPSMPGTTLMSTAREIQTKYTIPTDLCNNSALVDVKFGFGPLGIVINYSHRGTIVVTEFSNDSYRLSGQAQLSGRVEVGDEVYAVNGQMLEVIGMEGFKGMVASSKRPLIVTFRKLLPDAAGVIKASENIAGRSAEYPVNASLQIAVASASNQLLTTVIQQERLSNGYNQQQLHLNNNTIRGSQQPSSGLITASIPYAVIDGNCFNSAPVQSPLMNDDVNLYSNLSPLNQSPREMMADLTGQTIPPAAMVTQNYNSIPKVNNGVNAAIMSDQLSEKWQAAPLNSVMQHIPLEQAQNAITLKGGGSVLQSSMPTESATMSYSSLALPALGVSDSSQSDASIEELATFVARNDPLFPIEALSDTVCRVIGDVDTKEIASTPLYPRLSKSADDKVIANVDTKPKSLTMSQAIIPTTLYTDGDQSGTLKQQNRAVPLARLTLESSMNQESIRVAMSLPNTAKDQATSANYILPAHQSNLGLPEDKLLFQSMKSSDCARTSENKVCLTEETASRRSSRVSRKSSNIAVLYDPDYIKAHTRGGVGGENSVGLDDPTDGQIGELSTELLEDYSATIRPLKKNLPRSLRLLGAQLLMMECAIPREAFRFGKWGRSVRAAWAEMVYTCGTSAVLMEAVVFLEANIDPDRLDPCWKASPLPSAKVAISTATIASAAMRMYSLDDAILYGRITRGGKRKHRNQNFNQPRLPQKIPTNSQKEDASGKGSHQLPFVGRMSNKLIAMADEMIDKILEAERERSWTTYAYQKAKCEVAAIASLTDDEIEQWLQVNRVQQAPTQKGSERHKTLKRKCPGSLPLSSNGQPSSIRNRKVQGSRAKAPNSKLNLQERTQYVELRCYKMKSLQHRLPFGSAQDTTLSSRLQHIMNILLQNELALAFSAPVNVDEVPGYAEVVKHPKDLGTIKFQLSRGFYNQRFELLVQDIDLVWENCFKFNRIDADISKCANRLRSIFDRLFEQWISEVKPDTPLSHLASEESCRQCGQMSAQDSMLLCDSCDAAYHAFCLQPPLSTIPPGNWYCVRCPLKKIIM</sequence>
<dbReference type="GO" id="GO:0005634">
    <property type="term" value="C:nucleus"/>
    <property type="evidence" value="ECO:0007669"/>
    <property type="project" value="UniProtKB-SubCell"/>
</dbReference>
<proteinExistence type="predicted"/>
<dbReference type="PROSITE" id="PS01359">
    <property type="entry name" value="ZF_PHD_1"/>
    <property type="match status" value="2"/>
</dbReference>
<feature type="region of interest" description="Disordered" evidence="11">
    <location>
        <begin position="3059"/>
        <end position="3091"/>
    </location>
</feature>
<dbReference type="Proteomes" id="UP000294530">
    <property type="component" value="Unassembled WGS sequence"/>
</dbReference>
<evidence type="ECO:0000256" key="11">
    <source>
        <dbReference type="SAM" id="MobiDB-lite"/>
    </source>
</evidence>